<evidence type="ECO:0000313" key="2">
    <source>
        <dbReference type="EMBL" id="SLN19698.1"/>
    </source>
</evidence>
<protein>
    <submittedName>
        <fullName evidence="2">Uncharacterized protein</fullName>
    </submittedName>
</protein>
<dbReference type="EMBL" id="FWFU01000001">
    <property type="protein sequence ID" value="SLN19698.1"/>
    <property type="molecule type" value="Genomic_DNA"/>
</dbReference>
<feature type="region of interest" description="Disordered" evidence="1">
    <location>
        <begin position="98"/>
        <end position="123"/>
    </location>
</feature>
<evidence type="ECO:0000256" key="1">
    <source>
        <dbReference type="SAM" id="MobiDB-lite"/>
    </source>
</evidence>
<keyword evidence="3" id="KW-1185">Reference proteome</keyword>
<feature type="region of interest" description="Disordered" evidence="1">
    <location>
        <begin position="140"/>
        <end position="183"/>
    </location>
</feature>
<sequence length="216" mass="23376">MLIRQQPLDRLDAIKALGAERNSSNKPTTVFPRSDEMQVCSVRQHVAQVLANRGCPALRGNYLIAGRASHSCEYLGGDREDHGAGIDFGAPENLGDIRGQTGPYRESTAPIDGPPDPSGQPSQVVPLQVLHSHLDIRDCGAGIPSRVPARPDHRDSHRRPGHANSNGRVAWHRPSPGLISGKDSERSIIWEVRPKASGDAWHASPSQPVRPAANCR</sequence>
<dbReference type="Proteomes" id="UP000193207">
    <property type="component" value="Unassembled WGS sequence"/>
</dbReference>
<proteinExistence type="predicted"/>
<accession>A0A1X6YFN6</accession>
<gene>
    <name evidence="2" type="ORF">ROH8110_00660</name>
</gene>
<dbReference type="AlphaFoldDB" id="A0A1X6YFN6"/>
<feature type="region of interest" description="Disordered" evidence="1">
    <location>
        <begin position="195"/>
        <end position="216"/>
    </location>
</feature>
<evidence type="ECO:0000313" key="3">
    <source>
        <dbReference type="Proteomes" id="UP000193207"/>
    </source>
</evidence>
<name>A0A1X6YFN6_9RHOB</name>
<organism evidence="2 3">
    <name type="scientific">Roseovarius halotolerans</name>
    <dbReference type="NCBI Taxonomy" id="505353"/>
    <lineage>
        <taxon>Bacteria</taxon>
        <taxon>Pseudomonadati</taxon>
        <taxon>Pseudomonadota</taxon>
        <taxon>Alphaproteobacteria</taxon>
        <taxon>Rhodobacterales</taxon>
        <taxon>Roseobacteraceae</taxon>
        <taxon>Roseovarius</taxon>
    </lineage>
</organism>
<reference evidence="2 3" key="1">
    <citation type="submission" date="2017-03" db="EMBL/GenBank/DDBJ databases">
        <authorList>
            <person name="Afonso C.L."/>
            <person name="Miller P.J."/>
            <person name="Scott M.A."/>
            <person name="Spackman E."/>
            <person name="Goraichik I."/>
            <person name="Dimitrov K.M."/>
            <person name="Suarez D.L."/>
            <person name="Swayne D.E."/>
        </authorList>
    </citation>
    <scope>NUCLEOTIDE SEQUENCE [LARGE SCALE GENOMIC DNA]</scope>
    <source>
        <strain evidence="2 3">CECT 8110</strain>
    </source>
</reference>